<evidence type="ECO:0000313" key="9">
    <source>
        <dbReference type="Proteomes" id="UP000182769"/>
    </source>
</evidence>
<sequence>MSRKTSVRHFEENLTELETIVAQLESNQLSLEDALKAFEKGVKLSQDCQSVLTQAEQKVQILLETNDGERLENFDPESEQ</sequence>
<keyword evidence="3 6" id="KW-0540">Nuclease</keyword>
<dbReference type="Proteomes" id="UP000182769">
    <property type="component" value="Unassembled WGS sequence"/>
</dbReference>
<comment type="subcellular location">
    <subcellularLocation>
        <location evidence="6">Cytoplasm</location>
    </subcellularLocation>
</comment>
<evidence type="ECO:0000313" key="8">
    <source>
        <dbReference type="EMBL" id="CUB04859.1"/>
    </source>
</evidence>
<keyword evidence="5 6" id="KW-0269">Exonuclease</keyword>
<dbReference type="STRING" id="1137284.GCA_001418205_02632"/>
<evidence type="ECO:0000256" key="5">
    <source>
        <dbReference type="ARBA" id="ARBA00022839"/>
    </source>
</evidence>
<gene>
    <name evidence="6" type="primary">xseB</name>
    <name evidence="8" type="ORF">Ga0061065_108111</name>
</gene>
<reference evidence="9" key="1">
    <citation type="submission" date="2015-08" db="EMBL/GenBank/DDBJ databases">
        <authorList>
            <person name="Varghese N."/>
        </authorList>
    </citation>
    <scope>NUCLEOTIDE SEQUENCE [LARGE SCALE GENOMIC DNA]</scope>
    <source>
        <strain evidence="9">JCM 18476</strain>
    </source>
</reference>
<evidence type="ECO:0000256" key="7">
    <source>
        <dbReference type="SAM" id="Coils"/>
    </source>
</evidence>
<feature type="coiled-coil region" evidence="7">
    <location>
        <begin position="7"/>
        <end position="34"/>
    </location>
</feature>
<dbReference type="EMBL" id="CYHG01000008">
    <property type="protein sequence ID" value="CUB04859.1"/>
    <property type="molecule type" value="Genomic_DNA"/>
</dbReference>
<dbReference type="PIRSF" id="PIRSF006488">
    <property type="entry name" value="Exonuc_VII_S"/>
    <property type="match status" value="1"/>
</dbReference>
<dbReference type="InterPro" id="IPR037004">
    <property type="entry name" value="Exonuc_VII_ssu_sf"/>
</dbReference>
<accession>A0A0K6IP41</accession>
<comment type="function">
    <text evidence="6">Bidirectionally degrades single-stranded DNA into large acid-insoluble oligonucleotides, which are then degraded further into small acid-soluble oligonucleotides.</text>
</comment>
<evidence type="ECO:0000256" key="1">
    <source>
        <dbReference type="ARBA" id="ARBA00009998"/>
    </source>
</evidence>
<dbReference type="HAMAP" id="MF_00337">
    <property type="entry name" value="Exonuc_7_S"/>
    <property type="match status" value="1"/>
</dbReference>
<dbReference type="AlphaFoldDB" id="A0A0K6IP41"/>
<dbReference type="Gene3D" id="1.10.287.1040">
    <property type="entry name" value="Exonuclease VII, small subunit"/>
    <property type="match status" value="1"/>
</dbReference>
<evidence type="ECO:0000256" key="4">
    <source>
        <dbReference type="ARBA" id="ARBA00022801"/>
    </source>
</evidence>
<dbReference type="GO" id="GO:0005829">
    <property type="term" value="C:cytosol"/>
    <property type="evidence" value="ECO:0007669"/>
    <property type="project" value="TreeGrafter"/>
</dbReference>
<dbReference type="OrthoDB" id="9801128at2"/>
<dbReference type="PANTHER" id="PTHR34137">
    <property type="entry name" value="EXODEOXYRIBONUCLEASE 7 SMALL SUBUNIT"/>
    <property type="match status" value="1"/>
</dbReference>
<dbReference type="RefSeq" id="WP_055463687.1">
    <property type="nucleotide sequence ID" value="NZ_CYHG01000008.1"/>
</dbReference>
<evidence type="ECO:0000256" key="2">
    <source>
        <dbReference type="ARBA" id="ARBA00022490"/>
    </source>
</evidence>
<dbReference type="PANTHER" id="PTHR34137:SF1">
    <property type="entry name" value="EXODEOXYRIBONUCLEASE 7 SMALL SUBUNIT"/>
    <property type="match status" value="1"/>
</dbReference>
<dbReference type="NCBIfam" id="TIGR01280">
    <property type="entry name" value="xseB"/>
    <property type="match status" value="1"/>
</dbReference>
<keyword evidence="2 6" id="KW-0963">Cytoplasm</keyword>
<evidence type="ECO:0000256" key="3">
    <source>
        <dbReference type="ARBA" id="ARBA00022722"/>
    </source>
</evidence>
<comment type="subunit">
    <text evidence="6">Heterooligomer composed of large and small subunits.</text>
</comment>
<dbReference type="GO" id="GO:0008855">
    <property type="term" value="F:exodeoxyribonuclease VII activity"/>
    <property type="evidence" value="ECO:0007669"/>
    <property type="project" value="UniProtKB-UniRule"/>
</dbReference>
<dbReference type="GO" id="GO:0006308">
    <property type="term" value="P:DNA catabolic process"/>
    <property type="evidence" value="ECO:0007669"/>
    <property type="project" value="UniProtKB-UniRule"/>
</dbReference>
<keyword evidence="4 6" id="KW-0378">Hydrolase</keyword>
<dbReference type="InterPro" id="IPR003761">
    <property type="entry name" value="Exonuc_VII_S"/>
</dbReference>
<dbReference type="Pfam" id="PF02609">
    <property type="entry name" value="Exonuc_VII_S"/>
    <property type="match status" value="1"/>
</dbReference>
<protein>
    <recommendedName>
        <fullName evidence="6">Exodeoxyribonuclease 7 small subunit</fullName>
        <ecNumber evidence="6">3.1.11.6</ecNumber>
    </recommendedName>
    <alternativeName>
        <fullName evidence="6">Exodeoxyribonuclease VII small subunit</fullName>
        <shortName evidence="6">Exonuclease VII small subunit</shortName>
    </alternativeName>
</protein>
<comment type="similarity">
    <text evidence="1 6">Belongs to the XseB family.</text>
</comment>
<evidence type="ECO:0000256" key="6">
    <source>
        <dbReference type="HAMAP-Rule" id="MF_00337"/>
    </source>
</evidence>
<proteinExistence type="inferred from homology"/>
<dbReference type="EC" id="3.1.11.6" evidence="6"/>
<dbReference type="NCBIfam" id="NF002140">
    <property type="entry name" value="PRK00977.1-4"/>
    <property type="match status" value="1"/>
</dbReference>
<dbReference type="GO" id="GO:0009318">
    <property type="term" value="C:exodeoxyribonuclease VII complex"/>
    <property type="evidence" value="ECO:0007669"/>
    <property type="project" value="UniProtKB-UniRule"/>
</dbReference>
<dbReference type="SUPFAM" id="SSF116842">
    <property type="entry name" value="XseB-like"/>
    <property type="match status" value="1"/>
</dbReference>
<name>A0A0K6IP41_9GAMM</name>
<keyword evidence="7" id="KW-0175">Coiled coil</keyword>
<organism evidence="8 9">
    <name type="scientific">Marinomonas fungiae</name>
    <dbReference type="NCBI Taxonomy" id="1137284"/>
    <lineage>
        <taxon>Bacteria</taxon>
        <taxon>Pseudomonadati</taxon>
        <taxon>Pseudomonadota</taxon>
        <taxon>Gammaproteobacteria</taxon>
        <taxon>Oceanospirillales</taxon>
        <taxon>Oceanospirillaceae</taxon>
        <taxon>Marinomonas</taxon>
    </lineage>
</organism>
<comment type="catalytic activity">
    <reaction evidence="6">
        <text>Exonucleolytic cleavage in either 5'- to 3'- or 3'- to 5'-direction to yield nucleoside 5'-phosphates.</text>
        <dbReference type="EC" id="3.1.11.6"/>
    </reaction>
</comment>
<keyword evidence="9" id="KW-1185">Reference proteome</keyword>